<dbReference type="RefSeq" id="WP_099263584.1">
    <property type="nucleotide sequence ID" value="NZ_NIZW01000028.1"/>
</dbReference>
<dbReference type="SUPFAM" id="SSF53474">
    <property type="entry name" value="alpha/beta-Hydrolases"/>
    <property type="match status" value="1"/>
</dbReference>
<protein>
    <submittedName>
        <fullName evidence="2">Uncharacterized protein</fullName>
    </submittedName>
</protein>
<name>A0A2G1W027_9BACT</name>
<sequence length="308" mass="34434">MNRRLVIFGCLLLSSWSLGNGQSPLPVNSGHLLQTPMLSQGEPAPGKRVAVTPIEYAETDVHHTVYLPQDWTADGESLPIIFEYTGNHFPASGSTGEVADAGLGFGLSAGQFIWVTLPFISNDNQRNQITWWGDEQATVEYAKTNVPRVIKQFSADPDQVFLCGFSRGAIAVNYIGLHDDEIASLWTAFITHDHFDGVREWKGTGWGSPLARYRSEASERLKRVGDRPYLICQNGSYGTEEFIRNLLPEARNFTYLPVNTSEALGPFPNKFAKAGHNDRWLNRPSRYRSVAWNWMNRVLSKPTSKTAN</sequence>
<feature type="chain" id="PRO_5013827597" evidence="1">
    <location>
        <begin position="20"/>
        <end position="308"/>
    </location>
</feature>
<feature type="signal peptide" evidence="1">
    <location>
        <begin position="1"/>
        <end position="19"/>
    </location>
</feature>
<comment type="caution">
    <text evidence="2">The sequence shown here is derived from an EMBL/GenBank/DDBJ whole genome shotgun (WGS) entry which is preliminary data.</text>
</comment>
<evidence type="ECO:0000256" key="1">
    <source>
        <dbReference type="SAM" id="SignalP"/>
    </source>
</evidence>
<dbReference type="OrthoDB" id="253099at2"/>
<evidence type="ECO:0000313" key="2">
    <source>
        <dbReference type="EMBL" id="PHQ32355.1"/>
    </source>
</evidence>
<dbReference type="InterPro" id="IPR029058">
    <property type="entry name" value="AB_hydrolase_fold"/>
</dbReference>
<accession>A0A2G1W027</accession>
<gene>
    <name evidence="2" type="ORF">CEE69_26245</name>
</gene>
<dbReference type="Proteomes" id="UP000225740">
    <property type="component" value="Unassembled WGS sequence"/>
</dbReference>
<evidence type="ECO:0000313" key="3">
    <source>
        <dbReference type="Proteomes" id="UP000225740"/>
    </source>
</evidence>
<dbReference type="GeneID" id="90611407"/>
<dbReference type="Gene3D" id="3.40.50.1820">
    <property type="entry name" value="alpha/beta hydrolase"/>
    <property type="match status" value="1"/>
</dbReference>
<keyword evidence="1" id="KW-0732">Signal</keyword>
<proteinExistence type="predicted"/>
<dbReference type="EMBL" id="NIZW01000028">
    <property type="protein sequence ID" value="PHQ32355.1"/>
    <property type="molecule type" value="Genomic_DNA"/>
</dbReference>
<reference evidence="2 3" key="1">
    <citation type="submission" date="2017-06" db="EMBL/GenBank/DDBJ databases">
        <title>Description of Rhodopirellula bahusiensis sp. nov.</title>
        <authorList>
            <person name="Kizina J."/>
            <person name="Harder J."/>
        </authorList>
    </citation>
    <scope>NUCLEOTIDE SEQUENCE [LARGE SCALE GENOMIC DNA]</scope>
    <source>
        <strain evidence="2 3">SWK21</strain>
    </source>
</reference>
<dbReference type="AlphaFoldDB" id="A0A2G1W027"/>
<organism evidence="2 3">
    <name type="scientific">Rhodopirellula bahusiensis</name>
    <dbReference type="NCBI Taxonomy" id="2014065"/>
    <lineage>
        <taxon>Bacteria</taxon>
        <taxon>Pseudomonadati</taxon>
        <taxon>Planctomycetota</taxon>
        <taxon>Planctomycetia</taxon>
        <taxon>Pirellulales</taxon>
        <taxon>Pirellulaceae</taxon>
        <taxon>Rhodopirellula</taxon>
    </lineage>
</organism>
<keyword evidence="3" id="KW-1185">Reference proteome</keyword>